<dbReference type="Gene3D" id="3.40.50.1820">
    <property type="entry name" value="alpha/beta hydrolase"/>
    <property type="match status" value="1"/>
</dbReference>
<proteinExistence type="predicted"/>
<organism evidence="5 6">
    <name type="scientific">Kitasatospora xanthocidica</name>
    <dbReference type="NCBI Taxonomy" id="83382"/>
    <lineage>
        <taxon>Bacteria</taxon>
        <taxon>Bacillati</taxon>
        <taxon>Actinomycetota</taxon>
        <taxon>Actinomycetes</taxon>
        <taxon>Kitasatosporales</taxon>
        <taxon>Streptomycetaceae</taxon>
        <taxon>Kitasatospora</taxon>
    </lineage>
</organism>
<evidence type="ECO:0000256" key="1">
    <source>
        <dbReference type="ARBA" id="ARBA00022801"/>
    </source>
</evidence>
<keyword evidence="3" id="KW-0443">Lipid metabolism</keyword>
<accession>A0A372ZPX7</accession>
<keyword evidence="1" id="KW-0378">Hydrolase</keyword>
<keyword evidence="4" id="KW-0732">Signal</keyword>
<name>A0A372ZPX7_9ACTN</name>
<dbReference type="Pfam" id="PF03403">
    <property type="entry name" value="PAF-AH_p_II"/>
    <property type="match status" value="1"/>
</dbReference>
<evidence type="ECO:0000256" key="3">
    <source>
        <dbReference type="ARBA" id="ARBA00023098"/>
    </source>
</evidence>
<keyword evidence="2" id="KW-0442">Lipid degradation</keyword>
<reference evidence="5 6" key="1">
    <citation type="submission" date="2018-08" db="EMBL/GenBank/DDBJ databases">
        <title>Diversity &amp; Physiological Properties of Lignin-Decomposing Actinobacteria from Soil.</title>
        <authorList>
            <person name="Roh S.G."/>
            <person name="Kim S.B."/>
        </authorList>
    </citation>
    <scope>NUCLEOTIDE SEQUENCE [LARGE SCALE GENOMIC DNA]</scope>
    <source>
        <strain evidence="5 6">MMS17-GH009</strain>
    </source>
</reference>
<gene>
    <name evidence="5" type="ORF">DR950_09020</name>
</gene>
<evidence type="ECO:0000256" key="4">
    <source>
        <dbReference type="SAM" id="SignalP"/>
    </source>
</evidence>
<evidence type="ECO:0000256" key="2">
    <source>
        <dbReference type="ARBA" id="ARBA00022963"/>
    </source>
</evidence>
<dbReference type="PANTHER" id="PTHR10272">
    <property type="entry name" value="PLATELET-ACTIVATING FACTOR ACETYLHYDROLASE"/>
    <property type="match status" value="1"/>
</dbReference>
<protein>
    <submittedName>
        <fullName evidence="5">Esterase</fullName>
    </submittedName>
</protein>
<evidence type="ECO:0000313" key="6">
    <source>
        <dbReference type="Proteomes" id="UP000263377"/>
    </source>
</evidence>
<dbReference type="SUPFAM" id="SSF53474">
    <property type="entry name" value="alpha/beta-Hydrolases"/>
    <property type="match status" value="1"/>
</dbReference>
<dbReference type="GO" id="GO:0003847">
    <property type="term" value="F:1-alkyl-2-acetylglycerophosphocholine esterase activity"/>
    <property type="evidence" value="ECO:0007669"/>
    <property type="project" value="TreeGrafter"/>
</dbReference>
<dbReference type="AlphaFoldDB" id="A0A372ZPX7"/>
<dbReference type="PANTHER" id="PTHR10272:SF0">
    <property type="entry name" value="PLATELET-ACTIVATING FACTOR ACETYLHYDROLASE"/>
    <property type="match status" value="1"/>
</dbReference>
<keyword evidence="6" id="KW-1185">Reference proteome</keyword>
<dbReference type="Proteomes" id="UP000263377">
    <property type="component" value="Unassembled WGS sequence"/>
</dbReference>
<dbReference type="GO" id="GO:0016042">
    <property type="term" value="P:lipid catabolic process"/>
    <property type="evidence" value="ECO:0007669"/>
    <property type="project" value="UniProtKB-KW"/>
</dbReference>
<comment type="caution">
    <text evidence="5">The sequence shown here is derived from an EMBL/GenBank/DDBJ whole genome shotgun (WGS) entry which is preliminary data.</text>
</comment>
<dbReference type="RefSeq" id="WP_117486613.1">
    <property type="nucleotide sequence ID" value="NZ_QVIG01000001.1"/>
</dbReference>
<dbReference type="EMBL" id="QVIG01000001">
    <property type="protein sequence ID" value="RGD57913.1"/>
    <property type="molecule type" value="Genomic_DNA"/>
</dbReference>
<sequence length="427" mass="45080">MGILGRAVAAAVLAAAAAVGTIGTAAGAVLPPPGETSPGRQARAWLPEPSGPYPIGTTAVHLTDTAREDPWHPGQRRELMISLWYPTSRPAAGDDRAPYMEPAAGRHFDGPDGVGLLNYGTTPGRTDWSAIRTHARRDAPALPGGPRPVVLYSPGLGDPRTWGTALVEDLASRGYLVVTVDHTYEASEVAFPGGDLAPSVLPGMLGQPGLDVGAVLRKAMDTRVADTRFVLDQLAALGERPGLPAGVAGALDLGRIGMVGQSAGGFTALQTMHDDPRIAAGINMDGQLHFPGPDGHTGVFLPSVAEDGLDRPFLLMGTGSEDSGGYRDQPGWNALWRHSTGWHADVTLTGSRHGSYTDAQPLLPQLARQGVLGADQLRKDVGDIRPGRAELATRSYVASFFDRWLRGQDDHLLDGPSARFPEMAYER</sequence>
<evidence type="ECO:0000313" key="5">
    <source>
        <dbReference type="EMBL" id="RGD57913.1"/>
    </source>
</evidence>
<feature type="chain" id="PRO_5038830454" evidence="4">
    <location>
        <begin position="26"/>
        <end position="427"/>
    </location>
</feature>
<feature type="signal peptide" evidence="4">
    <location>
        <begin position="1"/>
        <end position="25"/>
    </location>
</feature>
<dbReference type="InterPro" id="IPR029058">
    <property type="entry name" value="AB_hydrolase_fold"/>
</dbReference>